<evidence type="ECO:0000313" key="2">
    <source>
        <dbReference type="Proteomes" id="UP001634154"/>
    </source>
</evidence>
<comment type="caution">
    <text evidence="1">The sequence shown here is derived from an EMBL/GenBank/DDBJ whole genome shotgun (WGS) entry which is preliminary data.</text>
</comment>
<keyword evidence="2" id="KW-1185">Reference proteome</keyword>
<dbReference type="RefSeq" id="WP_409355751.1">
    <property type="nucleotide sequence ID" value="NZ_JBJXVJ010000001.1"/>
</dbReference>
<evidence type="ECO:0008006" key="3">
    <source>
        <dbReference type="Google" id="ProtNLM"/>
    </source>
</evidence>
<protein>
    <recommendedName>
        <fullName evidence="3">Lipoprotein</fullName>
    </recommendedName>
</protein>
<accession>A0ABW9JYQ9</accession>
<dbReference type="Proteomes" id="UP001634154">
    <property type="component" value="Unassembled WGS sequence"/>
</dbReference>
<gene>
    <name evidence="1" type="ORF">ACKW6Q_03550</name>
</gene>
<dbReference type="PROSITE" id="PS51257">
    <property type="entry name" value="PROKAR_LIPOPROTEIN"/>
    <property type="match status" value="1"/>
</dbReference>
<reference evidence="1 2" key="1">
    <citation type="submission" date="2024-12" db="EMBL/GenBank/DDBJ databases">
        <title>Draft genome sequence of Chryseobacterium kwangjuense AG447.</title>
        <authorList>
            <person name="Cheptsov V.S."/>
            <person name="Belov A."/>
            <person name="Zavarzina A.G."/>
        </authorList>
    </citation>
    <scope>NUCLEOTIDE SEQUENCE [LARGE SCALE GENOMIC DNA]</scope>
    <source>
        <strain evidence="1 2">AG447</strain>
    </source>
</reference>
<dbReference type="EMBL" id="JBJXVJ010000001">
    <property type="protein sequence ID" value="MFN1216042.1"/>
    <property type="molecule type" value="Genomic_DNA"/>
</dbReference>
<evidence type="ECO:0000313" key="1">
    <source>
        <dbReference type="EMBL" id="MFN1216042.1"/>
    </source>
</evidence>
<organism evidence="1 2">
    <name type="scientific">Chryseobacterium kwangjuense</name>
    <dbReference type="NCBI Taxonomy" id="267125"/>
    <lineage>
        <taxon>Bacteria</taxon>
        <taxon>Pseudomonadati</taxon>
        <taxon>Bacteroidota</taxon>
        <taxon>Flavobacteriia</taxon>
        <taxon>Flavobacteriales</taxon>
        <taxon>Weeksellaceae</taxon>
        <taxon>Chryseobacterium group</taxon>
        <taxon>Chryseobacterium</taxon>
    </lineage>
</organism>
<proteinExistence type="predicted"/>
<name>A0ABW9JYQ9_9FLAO</name>
<sequence>MKYVYLLISVLLISCSESIEKKCFIEDQDNIFKGYVEKETYTVKQILDNQPDYLEIVNLKRYRTFRKDSTEARLFRYSLEEAEKKWKANLEEFKIFRSKFSDQFEYSHKQLLNNVWYALGRNSLGYWLLKIEKGKADAYFLGISFSHYYINKVQENPIVKDGNFQVEGSLVKIIKMPGLPGYDDYSAMEDGKLFKIKLKDLMIDSDNDGYNDIFENSLGLNARSNDTDGDGIRDFDDMNPMFKSEKNKFSQLYEMLLPDYGTLNFKKLHYSFAVYESDCDYFHQINPGLRVLFIPEKASKQGYYVRMTDVIGGSISKIKRDKKDPDKFYIYTSGNSFTNDYSAEFKNGKWILEITGGTVV</sequence>